<accession>A0AAJ4EJP9</accession>
<dbReference type="Proteomes" id="UP000464735">
    <property type="component" value="Chromosome"/>
</dbReference>
<organism evidence="1 2">
    <name type="scientific">Spiroplasma citri</name>
    <dbReference type="NCBI Taxonomy" id="2133"/>
    <lineage>
        <taxon>Bacteria</taxon>
        <taxon>Bacillati</taxon>
        <taxon>Mycoplasmatota</taxon>
        <taxon>Mollicutes</taxon>
        <taxon>Entomoplasmatales</taxon>
        <taxon>Spiroplasmataceae</taxon>
        <taxon>Spiroplasma</taxon>
    </lineage>
</organism>
<evidence type="ECO:0000313" key="1">
    <source>
        <dbReference type="EMBL" id="QIA69050.1"/>
    </source>
</evidence>
<dbReference type="EMBL" id="CP046368">
    <property type="protein sequence ID" value="QIA69050.1"/>
    <property type="molecule type" value="Genomic_DNA"/>
</dbReference>
<protein>
    <submittedName>
        <fullName evidence="1">Uncharacterized protein</fullName>
    </submittedName>
</protein>
<dbReference type="RefSeq" id="WP_071937436.1">
    <property type="nucleotide sequence ID" value="NZ_CP013197.1"/>
</dbReference>
<sequence>MKFDLTKIKKMKNLKDLEIYLFKTYLPKNGNRIIKAELLNLIHTYFSNVTSEQANQFITLLKDNRVVFLRGYNYVGNETLESFSRQKQEKEEPGEIEPAVLPSTKTIEKLSSISEQKEKPQPKAKVVTPRKIIDFSSLSFPDRYLNFIQLLYSIKYEKEKPVIALYDIPDLIVNNPSNEEKYFKFNKQHSMSNDDDNYIDPTKRNIILKGELEPTVEEPSEWTTVKPEKLTFDFSNPTSSEAIWRKMSVSQYRKYFLSYHQIMQFQYQGLNKFFIDYLLALPINDKLIMNYYSNVIVNKKIHQALYDNYLRNRIKYAFLIDYNLFYDVPLIQKNLDKYHKEVKTAAEKIIINLFMQFLSSTFNVNEKKLQISPEVISQIKAFYWSFNQKMHLFEFKDYIFSTNPKWKEEYAMNFINFFEGYKFTSNQQAINLIIDHLESDKLLELLKENINKINFKKTTINDHVLWYDVKTSCHLLDNELTYIKGNLLNNIQTIFEETIS</sequence>
<dbReference type="AlphaFoldDB" id="A0AAJ4EJP9"/>
<reference evidence="1 2" key="1">
    <citation type="submission" date="2019-11" db="EMBL/GenBank/DDBJ databases">
        <title>Whole genome sequencing and comparative genomics analyses of five strains of Spiroplasma citri.</title>
        <authorList>
            <person name="Yokomi R."/>
            <person name="Chen J."/>
            <person name="Rattner R."/>
            <person name="Vidalakis G."/>
        </authorList>
    </citation>
    <scope>NUCLEOTIDE SEQUENCE [LARGE SCALE GENOMIC DNA]</scope>
    <source>
        <strain evidence="1 2">BR12</strain>
    </source>
</reference>
<dbReference type="KEGG" id="sck:SCITRI_00988"/>
<name>A0AAJ4EJP9_SPICI</name>
<proteinExistence type="predicted"/>
<dbReference type="GeneID" id="54238869"/>
<evidence type="ECO:0000313" key="2">
    <source>
        <dbReference type="Proteomes" id="UP000464735"/>
    </source>
</evidence>
<gene>
    <name evidence="1" type="ORF">GL298_05735</name>
</gene>